<dbReference type="Proteomes" id="UP001183202">
    <property type="component" value="Unassembled WGS sequence"/>
</dbReference>
<proteinExistence type="inferred from homology"/>
<keyword evidence="2 5" id="KW-0479">Metal-binding</keyword>
<dbReference type="Pfam" id="PF08240">
    <property type="entry name" value="ADH_N"/>
    <property type="match status" value="1"/>
</dbReference>
<evidence type="ECO:0000256" key="3">
    <source>
        <dbReference type="ARBA" id="ARBA00022833"/>
    </source>
</evidence>
<dbReference type="InterPro" id="IPR020843">
    <property type="entry name" value="ER"/>
</dbReference>
<organism evidence="7 8">
    <name type="scientific">Pseudonocardia charpentierae</name>
    <dbReference type="NCBI Taxonomy" id="3075545"/>
    <lineage>
        <taxon>Bacteria</taxon>
        <taxon>Bacillati</taxon>
        <taxon>Actinomycetota</taxon>
        <taxon>Actinomycetes</taxon>
        <taxon>Pseudonocardiales</taxon>
        <taxon>Pseudonocardiaceae</taxon>
        <taxon>Pseudonocardia</taxon>
    </lineage>
</organism>
<dbReference type="InterPro" id="IPR050129">
    <property type="entry name" value="Zn_alcohol_dh"/>
</dbReference>
<name>A0ABU2NL42_9PSEU</name>
<dbReference type="PANTHER" id="PTHR43401:SF2">
    <property type="entry name" value="L-THREONINE 3-DEHYDROGENASE"/>
    <property type="match status" value="1"/>
</dbReference>
<dbReference type="EMBL" id="JAVREJ010000054">
    <property type="protein sequence ID" value="MDT0353939.1"/>
    <property type="molecule type" value="Genomic_DNA"/>
</dbReference>
<gene>
    <name evidence="7" type="ORF">RM445_31100</name>
</gene>
<dbReference type="PROSITE" id="PS00059">
    <property type="entry name" value="ADH_ZINC"/>
    <property type="match status" value="1"/>
</dbReference>
<dbReference type="SUPFAM" id="SSF50129">
    <property type="entry name" value="GroES-like"/>
    <property type="match status" value="1"/>
</dbReference>
<evidence type="ECO:0000259" key="6">
    <source>
        <dbReference type="SMART" id="SM00829"/>
    </source>
</evidence>
<evidence type="ECO:0000256" key="2">
    <source>
        <dbReference type="ARBA" id="ARBA00022723"/>
    </source>
</evidence>
<dbReference type="Gene3D" id="3.90.180.10">
    <property type="entry name" value="Medium-chain alcohol dehydrogenases, catalytic domain"/>
    <property type="match status" value="1"/>
</dbReference>
<dbReference type="SMART" id="SM00829">
    <property type="entry name" value="PKS_ER"/>
    <property type="match status" value="1"/>
</dbReference>
<dbReference type="Pfam" id="PF00107">
    <property type="entry name" value="ADH_zinc_N"/>
    <property type="match status" value="1"/>
</dbReference>
<dbReference type="InterPro" id="IPR011032">
    <property type="entry name" value="GroES-like_sf"/>
</dbReference>
<comment type="caution">
    <text evidence="7">The sequence shown here is derived from an EMBL/GenBank/DDBJ whole genome shotgun (WGS) entry which is preliminary data.</text>
</comment>
<evidence type="ECO:0000313" key="7">
    <source>
        <dbReference type="EMBL" id="MDT0353939.1"/>
    </source>
</evidence>
<dbReference type="InterPro" id="IPR013154">
    <property type="entry name" value="ADH-like_N"/>
</dbReference>
<keyword evidence="8" id="KW-1185">Reference proteome</keyword>
<evidence type="ECO:0000256" key="1">
    <source>
        <dbReference type="ARBA" id="ARBA00001947"/>
    </source>
</evidence>
<reference evidence="8" key="1">
    <citation type="submission" date="2023-07" db="EMBL/GenBank/DDBJ databases">
        <title>30 novel species of actinomycetes from the DSMZ collection.</title>
        <authorList>
            <person name="Nouioui I."/>
        </authorList>
    </citation>
    <scope>NUCLEOTIDE SEQUENCE [LARGE SCALE GENOMIC DNA]</scope>
    <source>
        <strain evidence="8">DSM 45834</strain>
    </source>
</reference>
<feature type="domain" description="Enoyl reductase (ER)" evidence="6">
    <location>
        <begin position="8"/>
        <end position="335"/>
    </location>
</feature>
<dbReference type="InterPro" id="IPR002328">
    <property type="entry name" value="ADH_Zn_CS"/>
</dbReference>
<keyword evidence="4" id="KW-0560">Oxidoreductase</keyword>
<dbReference type="SUPFAM" id="SSF51735">
    <property type="entry name" value="NAD(P)-binding Rossmann-fold domains"/>
    <property type="match status" value="1"/>
</dbReference>
<protein>
    <submittedName>
        <fullName evidence="7">Alcohol dehydrogenase catalytic domain-containing protein</fullName>
    </submittedName>
</protein>
<accession>A0ABU2NL42</accession>
<dbReference type="InterPro" id="IPR036291">
    <property type="entry name" value="NAD(P)-bd_dom_sf"/>
</dbReference>
<evidence type="ECO:0000256" key="5">
    <source>
        <dbReference type="RuleBase" id="RU361277"/>
    </source>
</evidence>
<sequence length="339" mass="35527">MKALRILGDQRVELVTVPKPAVRDGWALVRLTMSAVCGTDLHHYRADPEEVGDRAQKAAGHEAVGVVEEVGRGVEGLAAGTRVVVYQHYGCGRCEYCRIGEPMFCPHRQTLGNHVDGADAEYLAVPAYICQPLPEGISDEIGTLISCSFGTAVSGVRKLGPNAGDTVVVFGLGPVGCCAVVAAGDGVDVVAVDPVPKRRQLAERLGAAATIDPTSSDTQAVVRELTGGRGAEASLDSSGNPRALSEALGVLKPHGSMVVLAATTPWTVDPGKIRRGAHQLIGSWVYGLGEFDAVTRLAAEKADVLQQIVTRRFTGDNGGEAFRVAAGATEGKVVIDWTR</sequence>
<comment type="cofactor">
    <cofactor evidence="1 5">
        <name>Zn(2+)</name>
        <dbReference type="ChEBI" id="CHEBI:29105"/>
    </cofactor>
</comment>
<dbReference type="RefSeq" id="WP_311560448.1">
    <property type="nucleotide sequence ID" value="NZ_JAVREJ010000054.1"/>
</dbReference>
<dbReference type="InterPro" id="IPR013149">
    <property type="entry name" value="ADH-like_C"/>
</dbReference>
<evidence type="ECO:0000313" key="8">
    <source>
        <dbReference type="Proteomes" id="UP001183202"/>
    </source>
</evidence>
<comment type="similarity">
    <text evidence="5">Belongs to the zinc-containing alcohol dehydrogenase family.</text>
</comment>
<evidence type="ECO:0000256" key="4">
    <source>
        <dbReference type="ARBA" id="ARBA00023002"/>
    </source>
</evidence>
<dbReference type="PANTHER" id="PTHR43401">
    <property type="entry name" value="L-THREONINE 3-DEHYDROGENASE"/>
    <property type="match status" value="1"/>
</dbReference>
<keyword evidence="3 5" id="KW-0862">Zinc</keyword>